<sequence length="326" mass="38027">METWSKWQFLSPFFSRHGLQLYEYFPRTDRGARPPVAPKSVHTSEMPWPWARKAYEQEEDIEFDFLTTTRVWPARDAGGHEVIIRLASSGPVPSEELKVFWRLNTVEARSDSRNYTLPVLKYLTFNDLVFVVMPRWDTMAYNPWAPASTVLELIQLTETFYEGLQFLHEQRIAHRDIHPSNTVMNALITRGEDVFDLRSADSVRYAYIDYDASVAFPEDSDIETLRTDRLMRNPIRYMGYPPGICNPFKDDILCMTSMTQTMVRVVENVVPEIGDFFDSILRCEYEDVPSASQALKSFRELRSRMTDDQLRHPPGGSFWKNGRIRK</sequence>
<evidence type="ECO:0000256" key="1">
    <source>
        <dbReference type="SAM" id="MobiDB-lite"/>
    </source>
</evidence>
<dbReference type="GO" id="GO:0005524">
    <property type="term" value="F:ATP binding"/>
    <property type="evidence" value="ECO:0007669"/>
    <property type="project" value="InterPro"/>
</dbReference>
<dbReference type="Gene3D" id="1.10.510.10">
    <property type="entry name" value="Transferase(Phosphotransferase) domain 1"/>
    <property type="match status" value="1"/>
</dbReference>
<accession>A0A4Y7TE20</accession>
<organism evidence="3 4">
    <name type="scientific">Coprinellus micaceus</name>
    <name type="common">Glistening ink-cap mushroom</name>
    <name type="synonym">Coprinus micaceus</name>
    <dbReference type="NCBI Taxonomy" id="71717"/>
    <lineage>
        <taxon>Eukaryota</taxon>
        <taxon>Fungi</taxon>
        <taxon>Dikarya</taxon>
        <taxon>Basidiomycota</taxon>
        <taxon>Agaricomycotina</taxon>
        <taxon>Agaricomycetes</taxon>
        <taxon>Agaricomycetidae</taxon>
        <taxon>Agaricales</taxon>
        <taxon>Agaricineae</taxon>
        <taxon>Psathyrellaceae</taxon>
        <taxon>Coprinellus</taxon>
    </lineage>
</organism>
<dbReference type="GO" id="GO:0004672">
    <property type="term" value="F:protein kinase activity"/>
    <property type="evidence" value="ECO:0007669"/>
    <property type="project" value="InterPro"/>
</dbReference>
<dbReference type="Proteomes" id="UP000298030">
    <property type="component" value="Unassembled WGS sequence"/>
</dbReference>
<keyword evidence="4" id="KW-1185">Reference proteome</keyword>
<dbReference type="AlphaFoldDB" id="A0A4Y7TE20"/>
<dbReference type="InterPro" id="IPR000719">
    <property type="entry name" value="Prot_kinase_dom"/>
</dbReference>
<name>A0A4Y7TE20_COPMI</name>
<evidence type="ECO:0000313" key="3">
    <source>
        <dbReference type="EMBL" id="TEB32426.1"/>
    </source>
</evidence>
<dbReference type="EMBL" id="QPFP01000015">
    <property type="protein sequence ID" value="TEB32426.1"/>
    <property type="molecule type" value="Genomic_DNA"/>
</dbReference>
<dbReference type="InterPro" id="IPR011009">
    <property type="entry name" value="Kinase-like_dom_sf"/>
</dbReference>
<dbReference type="OrthoDB" id="3224178at2759"/>
<reference evidence="3 4" key="1">
    <citation type="journal article" date="2019" name="Nat. Ecol. Evol.">
        <title>Megaphylogeny resolves global patterns of mushroom evolution.</title>
        <authorList>
            <person name="Varga T."/>
            <person name="Krizsan K."/>
            <person name="Foldi C."/>
            <person name="Dima B."/>
            <person name="Sanchez-Garcia M."/>
            <person name="Sanchez-Ramirez S."/>
            <person name="Szollosi G.J."/>
            <person name="Szarkandi J.G."/>
            <person name="Papp V."/>
            <person name="Albert L."/>
            <person name="Andreopoulos W."/>
            <person name="Angelini C."/>
            <person name="Antonin V."/>
            <person name="Barry K.W."/>
            <person name="Bougher N.L."/>
            <person name="Buchanan P."/>
            <person name="Buyck B."/>
            <person name="Bense V."/>
            <person name="Catcheside P."/>
            <person name="Chovatia M."/>
            <person name="Cooper J."/>
            <person name="Damon W."/>
            <person name="Desjardin D."/>
            <person name="Finy P."/>
            <person name="Geml J."/>
            <person name="Haridas S."/>
            <person name="Hughes K."/>
            <person name="Justo A."/>
            <person name="Karasinski D."/>
            <person name="Kautmanova I."/>
            <person name="Kiss B."/>
            <person name="Kocsube S."/>
            <person name="Kotiranta H."/>
            <person name="LaButti K.M."/>
            <person name="Lechner B.E."/>
            <person name="Liimatainen K."/>
            <person name="Lipzen A."/>
            <person name="Lukacs Z."/>
            <person name="Mihaltcheva S."/>
            <person name="Morgado L.N."/>
            <person name="Niskanen T."/>
            <person name="Noordeloos M.E."/>
            <person name="Ohm R.A."/>
            <person name="Ortiz-Santana B."/>
            <person name="Ovrebo C."/>
            <person name="Racz N."/>
            <person name="Riley R."/>
            <person name="Savchenko A."/>
            <person name="Shiryaev A."/>
            <person name="Soop K."/>
            <person name="Spirin V."/>
            <person name="Szebenyi C."/>
            <person name="Tomsovsky M."/>
            <person name="Tulloss R.E."/>
            <person name="Uehling J."/>
            <person name="Grigoriev I.V."/>
            <person name="Vagvolgyi C."/>
            <person name="Papp T."/>
            <person name="Martin F.M."/>
            <person name="Miettinen O."/>
            <person name="Hibbett D.S."/>
            <person name="Nagy L.G."/>
        </authorList>
    </citation>
    <scope>NUCLEOTIDE SEQUENCE [LARGE SCALE GENOMIC DNA]</scope>
    <source>
        <strain evidence="3 4">FP101781</strain>
    </source>
</reference>
<evidence type="ECO:0000259" key="2">
    <source>
        <dbReference type="PROSITE" id="PS50011"/>
    </source>
</evidence>
<dbReference type="SUPFAM" id="SSF56112">
    <property type="entry name" value="Protein kinase-like (PK-like)"/>
    <property type="match status" value="1"/>
</dbReference>
<protein>
    <recommendedName>
        <fullName evidence="2">Protein kinase domain-containing protein</fullName>
    </recommendedName>
</protein>
<feature type="domain" description="Protein kinase" evidence="2">
    <location>
        <begin position="1"/>
        <end position="326"/>
    </location>
</feature>
<evidence type="ECO:0000313" key="4">
    <source>
        <dbReference type="Proteomes" id="UP000298030"/>
    </source>
</evidence>
<dbReference type="PROSITE" id="PS50011">
    <property type="entry name" value="PROTEIN_KINASE_DOM"/>
    <property type="match status" value="1"/>
</dbReference>
<comment type="caution">
    <text evidence="3">The sequence shown here is derived from an EMBL/GenBank/DDBJ whole genome shotgun (WGS) entry which is preliminary data.</text>
</comment>
<feature type="region of interest" description="Disordered" evidence="1">
    <location>
        <begin position="307"/>
        <end position="326"/>
    </location>
</feature>
<gene>
    <name evidence="3" type="ORF">FA13DRAFT_1731624</name>
</gene>
<proteinExistence type="predicted"/>